<feature type="region of interest" description="Disordered" evidence="1">
    <location>
        <begin position="1"/>
        <end position="35"/>
    </location>
</feature>
<comment type="caution">
    <text evidence="2">The sequence shown here is derived from an EMBL/GenBank/DDBJ whole genome shotgun (WGS) entry which is preliminary data.</text>
</comment>
<gene>
    <name evidence="2" type="ORF">JKP88DRAFT_276290</name>
</gene>
<dbReference type="EMBL" id="JAFCMP010000101">
    <property type="protein sequence ID" value="KAG5186879.1"/>
    <property type="molecule type" value="Genomic_DNA"/>
</dbReference>
<dbReference type="InterPro" id="IPR002110">
    <property type="entry name" value="Ankyrin_rpt"/>
</dbReference>
<accession>A0A836CIL7</accession>
<evidence type="ECO:0000313" key="3">
    <source>
        <dbReference type="Proteomes" id="UP000664859"/>
    </source>
</evidence>
<dbReference type="InterPro" id="IPR036770">
    <property type="entry name" value="Ankyrin_rpt-contain_sf"/>
</dbReference>
<evidence type="ECO:0000313" key="2">
    <source>
        <dbReference type="EMBL" id="KAG5186879.1"/>
    </source>
</evidence>
<dbReference type="Gene3D" id="1.25.40.20">
    <property type="entry name" value="Ankyrin repeat-containing domain"/>
    <property type="match status" value="1"/>
</dbReference>
<name>A0A836CIL7_9STRA</name>
<sequence length="656" mass="70881">MPIDRDKRKRAAASEADEEGGETSSAPPMRHAAASTGEMVSARAVGFEAGAMQLGPKTVTAQEGAPEHIMKWLDSASWLFIAGVSKLWSEEYEAHDGTQHRAYTSVAAALATRERTEWTIANLPLLARRAGQESYLHLLLCDAGFCEALGGAASDGPALRRLLPDAYLSCLDAGVLCTGAAFQGRLELLQWVHSRPPCLPSSADLDLWSAESTALESMAAAAARGGHVHILQWLLAGVSTETLCESPGHREAVLAMIIGAAEGGSEAALRWVLDNKLQAMLQGRSSRHNGSRRLRLVQAKRRTREPEDADLSGTELDLDTCDRILEVKKWLGRSGKAAEQALHAAAHYGRTDMVELLVRWFGARKRIRLSCALVAGVAATAGSMQLLKGLDLTALRHDANSDCDSDADSDSHWQGNLVMLAAVVSPHAGVAVLHWLRCQRVGDWSCGALRKLLDAGGRTGRKAVIPKLAYLRRVGAPWPDRFSDTRPIPRGALLTMRGGMPAARGRARWSDDTSEEGEEDRCQWYWPLDTLEWALEQGCPSAACIAGFSCGAYQQGARAPHYLLTAQWSGAEYGSVLPQTVTYPGDAERLRGQARALLRRVHAAGCACDGGACPHSNGRRPRLPVKIVDERGAHRGEAYVQAVPSVNTAYSYSSRR</sequence>
<dbReference type="Pfam" id="PF00023">
    <property type="entry name" value="Ank"/>
    <property type="match status" value="1"/>
</dbReference>
<reference evidence="2" key="1">
    <citation type="submission" date="2021-02" db="EMBL/GenBank/DDBJ databases">
        <title>First Annotated Genome of the Yellow-green Alga Tribonema minus.</title>
        <authorList>
            <person name="Mahan K.M."/>
        </authorList>
    </citation>
    <scope>NUCLEOTIDE SEQUENCE</scope>
    <source>
        <strain evidence="2">UTEX B ZZ1240</strain>
    </source>
</reference>
<keyword evidence="3" id="KW-1185">Reference proteome</keyword>
<evidence type="ECO:0000256" key="1">
    <source>
        <dbReference type="SAM" id="MobiDB-lite"/>
    </source>
</evidence>
<dbReference type="AlphaFoldDB" id="A0A836CIL7"/>
<proteinExistence type="predicted"/>
<protein>
    <submittedName>
        <fullName evidence="2">Uncharacterized protein</fullName>
    </submittedName>
</protein>
<dbReference type="Proteomes" id="UP000664859">
    <property type="component" value="Unassembled WGS sequence"/>
</dbReference>
<organism evidence="2 3">
    <name type="scientific">Tribonema minus</name>
    <dbReference type="NCBI Taxonomy" id="303371"/>
    <lineage>
        <taxon>Eukaryota</taxon>
        <taxon>Sar</taxon>
        <taxon>Stramenopiles</taxon>
        <taxon>Ochrophyta</taxon>
        <taxon>PX clade</taxon>
        <taxon>Xanthophyceae</taxon>
        <taxon>Tribonematales</taxon>
        <taxon>Tribonemataceae</taxon>
        <taxon>Tribonema</taxon>
    </lineage>
</organism>